<dbReference type="PANTHER" id="PTHR32019">
    <property type="entry name" value="R3H DOMAIN-CONTAINING PROTEIN 4"/>
    <property type="match status" value="1"/>
</dbReference>
<keyword evidence="2" id="KW-1185">Reference proteome</keyword>
<evidence type="ECO:0000313" key="2">
    <source>
        <dbReference type="Proteomes" id="UP000046395"/>
    </source>
</evidence>
<proteinExistence type="predicted"/>
<dbReference type="Proteomes" id="UP000046395">
    <property type="component" value="Unassembled WGS sequence"/>
</dbReference>
<accession>A0A5S6Q5M6</accession>
<reference evidence="3" key="1">
    <citation type="submission" date="2019-12" db="UniProtKB">
        <authorList>
            <consortium name="WormBaseParasite"/>
        </authorList>
    </citation>
    <scope>IDENTIFICATION</scope>
</reference>
<protein>
    <submittedName>
        <fullName evidence="3">R3H-assoc domain-containing protein</fullName>
    </submittedName>
</protein>
<dbReference type="InterPro" id="IPR025952">
    <property type="entry name" value="R3H-assoc_dom"/>
</dbReference>
<dbReference type="InterPro" id="IPR039629">
    <property type="entry name" value="R3HDM4"/>
</dbReference>
<evidence type="ECO:0000259" key="1">
    <source>
        <dbReference type="Pfam" id="PF13902"/>
    </source>
</evidence>
<dbReference type="PANTHER" id="PTHR32019:SF2">
    <property type="entry name" value="R3H DOMAIN-CONTAINING PROTEIN 4"/>
    <property type="match status" value="1"/>
</dbReference>
<dbReference type="WBParaSite" id="TMUE_1000002530.1">
    <property type="protein sequence ID" value="TMUE_1000002530.1"/>
    <property type="gene ID" value="WBGene00293630"/>
</dbReference>
<dbReference type="Pfam" id="PF13902">
    <property type="entry name" value="R3H-assoc"/>
    <property type="match status" value="1"/>
</dbReference>
<organism evidence="2 3">
    <name type="scientific">Trichuris muris</name>
    <name type="common">Mouse whipworm</name>
    <dbReference type="NCBI Taxonomy" id="70415"/>
    <lineage>
        <taxon>Eukaryota</taxon>
        <taxon>Metazoa</taxon>
        <taxon>Ecdysozoa</taxon>
        <taxon>Nematoda</taxon>
        <taxon>Enoplea</taxon>
        <taxon>Dorylaimia</taxon>
        <taxon>Trichinellida</taxon>
        <taxon>Trichuridae</taxon>
        <taxon>Trichuris</taxon>
    </lineage>
</organism>
<feature type="domain" description="R3H-associated N-terminal" evidence="1">
    <location>
        <begin position="53"/>
        <end position="178"/>
    </location>
</feature>
<evidence type="ECO:0000313" key="3">
    <source>
        <dbReference type="WBParaSite" id="TMUE_1000002530.1"/>
    </source>
</evidence>
<name>A0A5S6Q5M6_TRIMR</name>
<sequence>MGVLPVDRSRVLQGIVPEFYTVNGDTSDEGDGVDVVSGRFYRRSRQRRSTRSRIMESDNFRKSSDQKQKFGSRKMRRLENAAFLLGLASEEDVCLDWSDLIPSSESAFTKLLSDSEKLTIWYDFVEQPEEVQMEILNAYEKKCNHFASCQTNASSLDSSAGGEELRFQHLDDGLRDVLLCQWPSWNKLEKFEEELVDYFASKPSGIWKTVIKDSFDRLMLRAVSQWLFLQCLSFFDRRGKRRTCVRNSKEVFQAPRERLSAFARYKSFLVLRVNGSLLETIKNFHCGRCENWFLQALQMHDVRRCTGHVMVEKVANEDVYVVKFTDTFAEGKQHDENCRSEDQECHLSLVPKSEADYLVYVLDYEPCLSSSSAATYG</sequence>
<dbReference type="AlphaFoldDB" id="A0A5S6Q5M6"/>
<dbReference type="STRING" id="70415.A0A5S6Q5M6"/>